<evidence type="ECO:0000256" key="1">
    <source>
        <dbReference type="SAM" id="Phobius"/>
    </source>
</evidence>
<dbReference type="PANTHER" id="PTHR33121">
    <property type="entry name" value="CYCLIC DI-GMP PHOSPHODIESTERASE PDEF"/>
    <property type="match status" value="1"/>
</dbReference>
<evidence type="ECO:0000259" key="2">
    <source>
        <dbReference type="PROSITE" id="PS50883"/>
    </source>
</evidence>
<dbReference type="Gene3D" id="6.10.340.10">
    <property type="match status" value="1"/>
</dbReference>
<sequence>MQSAESVLIEYLSAKEQVLTTSAKVLTADFGFKQAIATQDVETIQSVLDNHAARIEADLMILMNTNGELVSNNLGSKIDAKMLGDAFQGNTNQQSSAQFIYLEGVLYEVIMLPIKAPHTVGYCIIGFAINNTFLTELKRLTTLDVSFTDIDNNWIFSSADNLQELNAQIFNSDFIAAELFVERPQYINRLVTLNQAKNITIILSSSMQEIYKEFDTLVYFIVILSLTIVVLAIILSSWLSKNLVNPINDLVRSTRLFAKGEYEIQPLNHKVNQEVKTLHESFEKMGSEISLREHKIKHQARHDKLTDLFNRQTVIEELDVKLRSNQPRLVIAINIRGFRRINDVLGASIGDKVLQSFALELPVFLSASNCHFEDAIYGRVGGDEFLLSIPIEQGIAEEVFTENFITTLIQYFDKELSIGNLMINTRLRLGVLKVPEHGNNAEDLLRRANIAIDAARAESLSVRYYQNGEEENYLARLKIIEELKLVLQNPGNSLFLVYQPKLNLSTGEIDKVEALIRWQDSSGNFVSPELFVSLAEQSGLIISLTQWVIKEALSQIQKWKTLDIQLKVAINVSAQDLSHPQFIDFLLSSLSAYEVDSNQITIELTERDIMQNEDLIVHRLQQLKKMGTYISVDDYGIGQSSLAKLKQLPIDELKIDKSFILELNTSHQDKQIVSSTINLGHKLGLNVVAEGVENKESLDLLKKYGCNHAQGYHLSRPVKANELVTWLESQ</sequence>
<dbReference type="InterPro" id="IPR029150">
    <property type="entry name" value="dCache_3"/>
</dbReference>
<dbReference type="InterPro" id="IPR003660">
    <property type="entry name" value="HAMP_dom"/>
</dbReference>
<dbReference type="Pfam" id="PF00563">
    <property type="entry name" value="EAL"/>
    <property type="match status" value="1"/>
</dbReference>
<dbReference type="PROSITE" id="PS50883">
    <property type="entry name" value="EAL"/>
    <property type="match status" value="1"/>
</dbReference>
<dbReference type="PROSITE" id="PS50885">
    <property type="entry name" value="HAMP"/>
    <property type="match status" value="1"/>
</dbReference>
<evidence type="ECO:0000259" key="4">
    <source>
        <dbReference type="PROSITE" id="PS50887"/>
    </source>
</evidence>
<dbReference type="Pfam" id="PF00990">
    <property type="entry name" value="GGDEF"/>
    <property type="match status" value="1"/>
</dbReference>
<keyword evidence="1" id="KW-1133">Transmembrane helix</keyword>
<dbReference type="CDD" id="cd01949">
    <property type="entry name" value="GGDEF"/>
    <property type="match status" value="1"/>
</dbReference>
<evidence type="ECO:0000259" key="3">
    <source>
        <dbReference type="PROSITE" id="PS50885"/>
    </source>
</evidence>
<keyword evidence="1" id="KW-0472">Membrane</keyword>
<dbReference type="InterPro" id="IPR029787">
    <property type="entry name" value="Nucleotide_cyclase"/>
</dbReference>
<dbReference type="NCBIfam" id="TIGR00254">
    <property type="entry name" value="GGDEF"/>
    <property type="match status" value="1"/>
</dbReference>
<organism evidence="5 6">
    <name type="scientific">Pleionea litopenaei</name>
    <dbReference type="NCBI Taxonomy" id="3070815"/>
    <lineage>
        <taxon>Bacteria</taxon>
        <taxon>Pseudomonadati</taxon>
        <taxon>Pseudomonadota</taxon>
        <taxon>Gammaproteobacteria</taxon>
        <taxon>Oceanospirillales</taxon>
        <taxon>Pleioneaceae</taxon>
        <taxon>Pleionea</taxon>
    </lineage>
</organism>
<dbReference type="Proteomes" id="UP001239782">
    <property type="component" value="Chromosome"/>
</dbReference>
<dbReference type="InterPro" id="IPR035919">
    <property type="entry name" value="EAL_sf"/>
</dbReference>
<proteinExistence type="predicted"/>
<dbReference type="GO" id="GO:0016020">
    <property type="term" value="C:membrane"/>
    <property type="evidence" value="ECO:0007669"/>
    <property type="project" value="InterPro"/>
</dbReference>
<feature type="domain" description="GGDEF" evidence="4">
    <location>
        <begin position="326"/>
        <end position="467"/>
    </location>
</feature>
<dbReference type="Pfam" id="PF14827">
    <property type="entry name" value="dCache_3"/>
    <property type="match status" value="1"/>
</dbReference>
<dbReference type="InterPro" id="IPR001633">
    <property type="entry name" value="EAL_dom"/>
</dbReference>
<dbReference type="PROSITE" id="PS50887">
    <property type="entry name" value="GGDEF"/>
    <property type="match status" value="1"/>
</dbReference>
<dbReference type="GO" id="GO:0007165">
    <property type="term" value="P:signal transduction"/>
    <property type="evidence" value="ECO:0007669"/>
    <property type="project" value="InterPro"/>
</dbReference>
<dbReference type="InterPro" id="IPR000160">
    <property type="entry name" value="GGDEF_dom"/>
</dbReference>
<dbReference type="InterPro" id="IPR029151">
    <property type="entry name" value="Sensor-like_sf"/>
</dbReference>
<protein>
    <submittedName>
        <fullName evidence="5">EAL domain-containing protein</fullName>
    </submittedName>
</protein>
<dbReference type="InterPro" id="IPR043128">
    <property type="entry name" value="Rev_trsase/Diguanyl_cyclase"/>
</dbReference>
<dbReference type="SMART" id="SM00267">
    <property type="entry name" value="GGDEF"/>
    <property type="match status" value="1"/>
</dbReference>
<dbReference type="Gene3D" id="3.30.70.270">
    <property type="match status" value="1"/>
</dbReference>
<dbReference type="KEGG" id="plei:Q9312_02435"/>
<dbReference type="Gene3D" id="3.20.20.450">
    <property type="entry name" value="EAL domain"/>
    <property type="match status" value="1"/>
</dbReference>
<dbReference type="GO" id="GO:0071111">
    <property type="term" value="F:cyclic-guanylate-specific phosphodiesterase activity"/>
    <property type="evidence" value="ECO:0007669"/>
    <property type="project" value="InterPro"/>
</dbReference>
<accession>A0AA51RUM9</accession>
<dbReference type="SUPFAM" id="SSF141868">
    <property type="entry name" value="EAL domain-like"/>
    <property type="match status" value="1"/>
</dbReference>
<dbReference type="SMART" id="SM00052">
    <property type="entry name" value="EAL"/>
    <property type="match status" value="1"/>
</dbReference>
<name>A0AA51RUM9_9GAMM</name>
<dbReference type="SUPFAM" id="SSF103190">
    <property type="entry name" value="Sensory domain-like"/>
    <property type="match status" value="1"/>
</dbReference>
<feature type="domain" description="HAMP" evidence="3">
    <location>
        <begin position="241"/>
        <end position="294"/>
    </location>
</feature>
<reference evidence="5 6" key="1">
    <citation type="submission" date="2023-08" db="EMBL/GenBank/DDBJ databases">
        <title>Pleionea litopenaei sp. nov., isolated from stomach of juvenile Litopenaeus vannamei.</title>
        <authorList>
            <person name="Rho A.M."/>
            <person name="Hwang C.Y."/>
        </authorList>
    </citation>
    <scope>NUCLEOTIDE SEQUENCE [LARGE SCALE GENOMIC DNA]</scope>
    <source>
        <strain evidence="5 6">HL-JVS1</strain>
    </source>
</reference>
<dbReference type="CDD" id="cd01948">
    <property type="entry name" value="EAL"/>
    <property type="match status" value="1"/>
</dbReference>
<gene>
    <name evidence="5" type="ORF">Q9312_02435</name>
</gene>
<evidence type="ECO:0000313" key="6">
    <source>
        <dbReference type="Proteomes" id="UP001239782"/>
    </source>
</evidence>
<keyword evidence="6" id="KW-1185">Reference proteome</keyword>
<keyword evidence="1" id="KW-0812">Transmembrane</keyword>
<evidence type="ECO:0000313" key="5">
    <source>
        <dbReference type="EMBL" id="WMS87793.1"/>
    </source>
</evidence>
<dbReference type="EMBL" id="CP133548">
    <property type="protein sequence ID" value="WMS87793.1"/>
    <property type="molecule type" value="Genomic_DNA"/>
</dbReference>
<dbReference type="PANTHER" id="PTHR33121:SF79">
    <property type="entry name" value="CYCLIC DI-GMP PHOSPHODIESTERASE PDED-RELATED"/>
    <property type="match status" value="1"/>
</dbReference>
<feature type="transmembrane region" description="Helical" evidence="1">
    <location>
        <begin position="217"/>
        <end position="239"/>
    </location>
</feature>
<feature type="domain" description="EAL" evidence="2">
    <location>
        <begin position="476"/>
        <end position="730"/>
    </location>
</feature>
<dbReference type="InterPro" id="IPR050706">
    <property type="entry name" value="Cyclic-di-GMP_PDE-like"/>
</dbReference>
<dbReference type="SUPFAM" id="SSF55073">
    <property type="entry name" value="Nucleotide cyclase"/>
    <property type="match status" value="1"/>
</dbReference>
<dbReference type="AlphaFoldDB" id="A0AA51RUM9"/>